<organism evidence="2 3">
    <name type="scientific">Pseudomonas xionganensis</name>
    <dbReference type="NCBI Taxonomy" id="2654845"/>
    <lineage>
        <taxon>Bacteria</taxon>
        <taxon>Pseudomonadati</taxon>
        <taxon>Pseudomonadota</taxon>
        <taxon>Gammaproteobacteria</taxon>
        <taxon>Pseudomonadales</taxon>
        <taxon>Pseudomonadaceae</taxon>
        <taxon>Pseudomonas</taxon>
    </lineage>
</organism>
<accession>A0A6I4KNY8</accession>
<dbReference type="Proteomes" id="UP000429555">
    <property type="component" value="Unassembled WGS sequence"/>
</dbReference>
<proteinExistence type="predicted"/>
<feature type="transmembrane region" description="Helical" evidence="1">
    <location>
        <begin position="75"/>
        <end position="97"/>
    </location>
</feature>
<evidence type="ECO:0000313" key="2">
    <source>
        <dbReference type="EMBL" id="MVW74359.1"/>
    </source>
</evidence>
<name>A0A6I4KNY8_9PSED</name>
<dbReference type="EMBL" id="WKJZ01000001">
    <property type="protein sequence ID" value="MVW74359.1"/>
    <property type="molecule type" value="Genomic_DNA"/>
</dbReference>
<feature type="transmembrane region" description="Helical" evidence="1">
    <location>
        <begin position="7"/>
        <end position="32"/>
    </location>
</feature>
<comment type="caution">
    <text evidence="2">The sequence shown here is derived from an EMBL/GenBank/DDBJ whole genome shotgun (WGS) entry which is preliminary data.</text>
</comment>
<reference evidence="2 3" key="1">
    <citation type="submission" date="2019-11" db="EMBL/GenBank/DDBJ databases">
        <title>Pseudomonas flavidum sp. nov., isolated from Baiyang Lake.</title>
        <authorList>
            <person name="Zhao Y."/>
        </authorList>
    </citation>
    <scope>NUCLEOTIDE SEQUENCE [LARGE SCALE GENOMIC DNA]</scope>
    <source>
        <strain evidence="3">R-22-3 w-18</strain>
    </source>
</reference>
<evidence type="ECO:0000256" key="1">
    <source>
        <dbReference type="SAM" id="Phobius"/>
    </source>
</evidence>
<evidence type="ECO:0000313" key="3">
    <source>
        <dbReference type="Proteomes" id="UP000429555"/>
    </source>
</evidence>
<sequence length="100" mass="10969">MRFILQFSACCALGLLVIVLLLVGLMFVGQFSLIEGLMLSGKPLARLSLALLPDSLWYSLTGLVDAPQNPMVQSFLNLCAAMGQLAVVLGLGFYRLWYWS</sequence>
<dbReference type="AlphaFoldDB" id="A0A6I4KNY8"/>
<keyword evidence="1" id="KW-1133">Transmembrane helix</keyword>
<keyword evidence="1" id="KW-0472">Membrane</keyword>
<dbReference type="RefSeq" id="WP_160343318.1">
    <property type="nucleotide sequence ID" value="NZ_WKJZ01000001.1"/>
</dbReference>
<keyword evidence="1" id="KW-0812">Transmembrane</keyword>
<keyword evidence="3" id="KW-1185">Reference proteome</keyword>
<gene>
    <name evidence="2" type="ORF">GJV18_03415</name>
</gene>
<protein>
    <submittedName>
        <fullName evidence="2">Uncharacterized protein</fullName>
    </submittedName>
</protein>